<dbReference type="Proteomes" id="UP000220102">
    <property type="component" value="Unassembled WGS sequence"/>
</dbReference>
<dbReference type="Pfam" id="PF02780">
    <property type="entry name" value="Transketolase_C"/>
    <property type="match status" value="1"/>
</dbReference>
<comment type="cofactor">
    <cofactor evidence="1">
        <name>thiamine diphosphate</name>
        <dbReference type="ChEBI" id="CHEBI:58937"/>
    </cofactor>
</comment>
<dbReference type="Gene3D" id="3.40.50.920">
    <property type="match status" value="1"/>
</dbReference>
<dbReference type="PANTHER" id="PTHR43257">
    <property type="entry name" value="PYRUVATE DEHYDROGENASE E1 COMPONENT BETA SUBUNIT"/>
    <property type="match status" value="1"/>
</dbReference>
<dbReference type="SUPFAM" id="SSF52922">
    <property type="entry name" value="TK C-terminal domain-like"/>
    <property type="match status" value="1"/>
</dbReference>
<reference evidence="5 6" key="1">
    <citation type="submission" date="2017-10" db="EMBL/GenBank/DDBJ databases">
        <title>Draft genome of Longibacter Salinarum.</title>
        <authorList>
            <person name="Goh K.M."/>
            <person name="Shamsir M.S."/>
            <person name="Lim S.W."/>
        </authorList>
    </citation>
    <scope>NUCLEOTIDE SEQUENCE [LARGE SCALE GENOMIC DNA]</scope>
    <source>
        <strain evidence="5 6">KCTC 52045</strain>
    </source>
</reference>
<dbReference type="Pfam" id="PF02779">
    <property type="entry name" value="Transket_pyr"/>
    <property type="match status" value="1"/>
</dbReference>
<dbReference type="RefSeq" id="WP_098074803.1">
    <property type="nucleotide sequence ID" value="NZ_PDEQ01000002.1"/>
</dbReference>
<dbReference type="NCBIfam" id="NF008854">
    <property type="entry name" value="PRK11892.1"/>
    <property type="match status" value="1"/>
</dbReference>
<accession>A0A2A8D168</accession>
<dbReference type="InterPro" id="IPR005475">
    <property type="entry name" value="Transketolase-like_Pyr-bd"/>
</dbReference>
<proteinExistence type="predicted"/>
<dbReference type="AlphaFoldDB" id="A0A2A8D168"/>
<gene>
    <name evidence="5" type="ORF">CRI94_06305</name>
</gene>
<dbReference type="FunFam" id="3.40.50.970:FF:000001">
    <property type="entry name" value="Pyruvate dehydrogenase E1 beta subunit"/>
    <property type="match status" value="1"/>
</dbReference>
<dbReference type="GO" id="GO:0016491">
    <property type="term" value="F:oxidoreductase activity"/>
    <property type="evidence" value="ECO:0007669"/>
    <property type="project" value="UniProtKB-KW"/>
</dbReference>
<dbReference type="FunFam" id="3.40.50.920:FF:000001">
    <property type="entry name" value="Pyruvate dehydrogenase E1 beta subunit"/>
    <property type="match status" value="1"/>
</dbReference>
<name>A0A2A8D168_9BACT</name>
<dbReference type="CDD" id="cd07036">
    <property type="entry name" value="TPP_PYR_E1-PDHc-beta_like"/>
    <property type="match status" value="1"/>
</dbReference>
<organism evidence="5 6">
    <name type="scientific">Longibacter salinarum</name>
    <dbReference type="NCBI Taxonomy" id="1850348"/>
    <lineage>
        <taxon>Bacteria</taxon>
        <taxon>Pseudomonadati</taxon>
        <taxon>Rhodothermota</taxon>
        <taxon>Rhodothermia</taxon>
        <taxon>Rhodothermales</taxon>
        <taxon>Salisaetaceae</taxon>
        <taxon>Longibacter</taxon>
    </lineage>
</organism>
<protein>
    <submittedName>
        <fullName evidence="5">Pyruvate dehydrogenase complex E1 component subunit beta</fullName>
    </submittedName>
</protein>
<dbReference type="InterPro" id="IPR033248">
    <property type="entry name" value="Transketolase_C"/>
</dbReference>
<dbReference type="OrthoDB" id="9769337at2"/>
<dbReference type="SUPFAM" id="SSF52518">
    <property type="entry name" value="Thiamin diphosphate-binding fold (THDP-binding)"/>
    <property type="match status" value="1"/>
</dbReference>
<sequence length="328" mass="36026">MATLQLREAIRAAMTEEMERDEDVFLMGEEVAEYDGAYKVSQGMLDQFGPDRVIDTPIAELGFSGLGIGAAMSGLRPIIEFMTFNFSFVAFDQVVNNAPNMRYMSGGQFGCPIVFRGPNGAAGQLGATHSNSTEALYSNFPGLKVIAPSNPDDAKGLLKSAIRDDDPIVFLESEQMYGMKGEVSDEEDYLLPIGKARIAREGEDVTIVAHSKSYHVAMKAAEELEKEGYDAEVIDPRTIKPLDIETIIRSVMKTNRLVVIDESSPFASVASEVTHQVQERAFDHLDAPVLRVTPPDTPAPYAPNLMDRYMPSVEETVRASKRVLYATT</sequence>
<keyword evidence="5" id="KW-0670">Pyruvate</keyword>
<dbReference type="PANTHER" id="PTHR43257:SF2">
    <property type="entry name" value="PYRUVATE DEHYDROGENASE E1 COMPONENT SUBUNIT BETA"/>
    <property type="match status" value="1"/>
</dbReference>
<evidence type="ECO:0000313" key="5">
    <source>
        <dbReference type="EMBL" id="PEN14630.1"/>
    </source>
</evidence>
<dbReference type="SMART" id="SM00861">
    <property type="entry name" value="Transket_pyr"/>
    <property type="match status" value="1"/>
</dbReference>
<keyword evidence="3" id="KW-0786">Thiamine pyrophosphate</keyword>
<evidence type="ECO:0000259" key="4">
    <source>
        <dbReference type="SMART" id="SM00861"/>
    </source>
</evidence>
<dbReference type="Gene3D" id="3.40.50.970">
    <property type="match status" value="1"/>
</dbReference>
<dbReference type="EMBL" id="PDEQ01000002">
    <property type="protein sequence ID" value="PEN14630.1"/>
    <property type="molecule type" value="Genomic_DNA"/>
</dbReference>
<evidence type="ECO:0000256" key="2">
    <source>
        <dbReference type="ARBA" id="ARBA00023002"/>
    </source>
</evidence>
<evidence type="ECO:0000256" key="1">
    <source>
        <dbReference type="ARBA" id="ARBA00001964"/>
    </source>
</evidence>
<comment type="caution">
    <text evidence="5">The sequence shown here is derived from an EMBL/GenBank/DDBJ whole genome shotgun (WGS) entry which is preliminary data.</text>
</comment>
<dbReference type="InterPro" id="IPR009014">
    <property type="entry name" value="Transketo_C/PFOR_II"/>
</dbReference>
<feature type="domain" description="Transketolase-like pyrimidine-binding" evidence="4">
    <location>
        <begin position="4"/>
        <end position="179"/>
    </location>
</feature>
<evidence type="ECO:0000313" key="6">
    <source>
        <dbReference type="Proteomes" id="UP000220102"/>
    </source>
</evidence>
<keyword evidence="6" id="KW-1185">Reference proteome</keyword>
<keyword evidence="2" id="KW-0560">Oxidoreductase</keyword>
<evidence type="ECO:0000256" key="3">
    <source>
        <dbReference type="ARBA" id="ARBA00023052"/>
    </source>
</evidence>
<dbReference type="InterPro" id="IPR029061">
    <property type="entry name" value="THDP-binding"/>
</dbReference>
<dbReference type="NCBIfam" id="NF006667">
    <property type="entry name" value="PRK09212.1"/>
    <property type="match status" value="1"/>
</dbReference>